<keyword evidence="9" id="KW-1185">Reference proteome</keyword>
<dbReference type="InterPro" id="IPR028281">
    <property type="entry name" value="Sirohaem_synthase_central"/>
</dbReference>
<evidence type="ECO:0000256" key="2">
    <source>
        <dbReference type="ARBA" id="ARBA00012400"/>
    </source>
</evidence>
<dbReference type="SUPFAM" id="SSF51735">
    <property type="entry name" value="NAD(P)-binding Rossmann-fold domains"/>
    <property type="match status" value="1"/>
</dbReference>
<dbReference type="PANTHER" id="PTHR35330">
    <property type="entry name" value="SIROHEME BIOSYNTHESIS PROTEIN MET8"/>
    <property type="match status" value="1"/>
</dbReference>
<evidence type="ECO:0000313" key="9">
    <source>
        <dbReference type="Proteomes" id="UP000790580"/>
    </source>
</evidence>
<accession>A0ABS6JMT5</accession>
<evidence type="ECO:0000256" key="3">
    <source>
        <dbReference type="ARBA" id="ARBA00023002"/>
    </source>
</evidence>
<evidence type="ECO:0000256" key="4">
    <source>
        <dbReference type="ARBA" id="ARBA00023027"/>
    </source>
</evidence>
<comment type="caution">
    <text evidence="8">The sequence shown here is derived from an EMBL/GenBank/DDBJ whole genome shotgun (WGS) entry which is preliminary data.</text>
</comment>
<dbReference type="InterPro" id="IPR006367">
    <property type="entry name" value="Sirohaem_synthase_N"/>
</dbReference>
<dbReference type="Pfam" id="PF14824">
    <property type="entry name" value="Sirohm_synth_M"/>
    <property type="match status" value="1"/>
</dbReference>
<dbReference type="SUPFAM" id="SSF75615">
    <property type="entry name" value="Siroheme synthase middle domains-like"/>
    <property type="match status" value="1"/>
</dbReference>
<comment type="catalytic activity">
    <reaction evidence="6">
        <text>precorrin-2 + NAD(+) = sirohydrochlorin + NADH + 2 H(+)</text>
        <dbReference type="Rhea" id="RHEA:15613"/>
        <dbReference type="ChEBI" id="CHEBI:15378"/>
        <dbReference type="ChEBI" id="CHEBI:57540"/>
        <dbReference type="ChEBI" id="CHEBI:57945"/>
        <dbReference type="ChEBI" id="CHEBI:58351"/>
        <dbReference type="ChEBI" id="CHEBI:58827"/>
        <dbReference type="EC" id="1.3.1.76"/>
    </reaction>
</comment>
<keyword evidence="3" id="KW-0560">Oxidoreductase</keyword>
<keyword evidence="4" id="KW-0520">NAD</keyword>
<dbReference type="RefSeq" id="WP_088074444.1">
    <property type="nucleotide sequence ID" value="NZ_JAHQCR010000005.1"/>
</dbReference>
<evidence type="ECO:0000256" key="6">
    <source>
        <dbReference type="ARBA" id="ARBA00047561"/>
    </source>
</evidence>
<dbReference type="EC" id="1.3.1.76" evidence="2"/>
<dbReference type="NCBIfam" id="TIGR01470">
    <property type="entry name" value="cysG_Nterm"/>
    <property type="match status" value="1"/>
</dbReference>
<keyword evidence="5" id="KW-0627">Porphyrin biosynthesis</keyword>
<dbReference type="InterPro" id="IPR042518">
    <property type="entry name" value="SirC_C"/>
</dbReference>
<dbReference type="Pfam" id="PF13241">
    <property type="entry name" value="NAD_binding_7"/>
    <property type="match status" value="1"/>
</dbReference>
<evidence type="ECO:0000256" key="5">
    <source>
        <dbReference type="ARBA" id="ARBA00023244"/>
    </source>
</evidence>
<protein>
    <recommendedName>
        <fullName evidence="2">precorrin-2 dehydrogenase</fullName>
        <ecNumber evidence="2">1.3.1.76</ecNumber>
    </recommendedName>
</protein>
<sequence length="202" mass="22271">MYPVMLHLCSKPIVVIGGGAVAERKVVGLLDGGATAITLVSPEITDTLRELVREGIVVWQQKQYEKNDLEGAFLIIAATDCASVNTEVLQGKAPNQLVNIADNPGQSDFQVPAVYRNGDLSIAISTGGASPMLAKKIKRDIAHLFDEEYNEFIKFLSMARQRILAEISDPGKKRVLLREVMSDRFLSSGSRAELFEELLRRR</sequence>
<dbReference type="Gene3D" id="3.40.50.720">
    <property type="entry name" value="NAD(P)-binding Rossmann-like Domain"/>
    <property type="match status" value="1"/>
</dbReference>
<dbReference type="Proteomes" id="UP000790580">
    <property type="component" value="Unassembled WGS sequence"/>
</dbReference>
<comment type="pathway">
    <text evidence="1">Porphyrin-containing compound metabolism; siroheme biosynthesis; sirohydrochlorin from precorrin-2: step 1/1.</text>
</comment>
<reference evidence="8 9" key="1">
    <citation type="submission" date="2021-06" db="EMBL/GenBank/DDBJ databases">
        <title>Bacillus sp. RD4P76, an endophyte from a halophyte.</title>
        <authorList>
            <person name="Sun J.-Q."/>
        </authorList>
    </citation>
    <scope>NUCLEOTIDE SEQUENCE [LARGE SCALE GENOMIC DNA]</scope>
    <source>
        <strain evidence="8 9">JCM 17098</strain>
    </source>
</reference>
<dbReference type="Gene3D" id="1.10.8.610">
    <property type="entry name" value="SirC, precorrin-2 dehydrogenase, C-terminal helical domain-like"/>
    <property type="match status" value="1"/>
</dbReference>
<dbReference type="InterPro" id="IPR028161">
    <property type="entry name" value="Met8-like"/>
</dbReference>
<evidence type="ECO:0000256" key="1">
    <source>
        <dbReference type="ARBA" id="ARBA00005010"/>
    </source>
</evidence>
<proteinExistence type="predicted"/>
<feature type="domain" description="Siroheme synthase central" evidence="7">
    <location>
        <begin position="117"/>
        <end position="143"/>
    </location>
</feature>
<evidence type="ECO:0000259" key="7">
    <source>
        <dbReference type="Pfam" id="PF14824"/>
    </source>
</evidence>
<gene>
    <name evidence="8" type="ORF">KS407_00270</name>
</gene>
<dbReference type="PANTHER" id="PTHR35330:SF1">
    <property type="entry name" value="SIROHEME BIOSYNTHESIS PROTEIN MET8"/>
    <property type="match status" value="1"/>
</dbReference>
<dbReference type="InterPro" id="IPR036291">
    <property type="entry name" value="NAD(P)-bd_dom_sf"/>
</dbReference>
<evidence type="ECO:0000313" key="8">
    <source>
        <dbReference type="EMBL" id="MBU9719870.1"/>
    </source>
</evidence>
<dbReference type="EMBL" id="JAHQCR010000005">
    <property type="protein sequence ID" value="MBU9719870.1"/>
    <property type="molecule type" value="Genomic_DNA"/>
</dbReference>
<organism evidence="8 9">
    <name type="scientific">Evansella alkalicola</name>
    <dbReference type="NCBI Taxonomy" id="745819"/>
    <lineage>
        <taxon>Bacteria</taxon>
        <taxon>Bacillati</taxon>
        <taxon>Bacillota</taxon>
        <taxon>Bacilli</taxon>
        <taxon>Bacillales</taxon>
        <taxon>Bacillaceae</taxon>
        <taxon>Evansella</taxon>
    </lineage>
</organism>
<name>A0ABS6JMT5_9BACI</name>